<evidence type="ECO:0000256" key="2">
    <source>
        <dbReference type="ARBA" id="ARBA00022737"/>
    </source>
</evidence>
<evidence type="ECO:0000256" key="3">
    <source>
        <dbReference type="SAM" id="SignalP"/>
    </source>
</evidence>
<dbReference type="InterPro" id="IPR002048">
    <property type="entry name" value="EF_hand_dom"/>
</dbReference>
<accession>W0E2R3</accession>
<dbReference type="KEGG" id="mpur:MARPU_15195"/>
<keyword evidence="1" id="KW-0479">Metal-binding</keyword>
<dbReference type="Gene3D" id="1.10.238.10">
    <property type="entry name" value="EF-hand"/>
    <property type="match status" value="2"/>
</dbReference>
<evidence type="ECO:0000313" key="5">
    <source>
        <dbReference type="EMBL" id="AHF05037.1"/>
    </source>
</evidence>
<dbReference type="InterPro" id="IPR011992">
    <property type="entry name" value="EF-hand-dom_pair"/>
</dbReference>
<dbReference type="InterPro" id="IPR018247">
    <property type="entry name" value="EF_Hand_1_Ca_BS"/>
</dbReference>
<name>W0E2R3_MARPU</name>
<evidence type="ECO:0000256" key="1">
    <source>
        <dbReference type="ARBA" id="ARBA00022723"/>
    </source>
</evidence>
<gene>
    <name evidence="5" type="ORF">MARPU_15195</name>
</gene>
<keyword evidence="3" id="KW-0732">Signal</keyword>
<feature type="domain" description="EF-hand" evidence="4">
    <location>
        <begin position="149"/>
        <end position="175"/>
    </location>
</feature>
<reference evidence="5 6" key="1">
    <citation type="submission" date="2013-12" db="EMBL/GenBank/DDBJ databases">
        <authorList>
            <consortium name="DOE Joint Genome Institute"/>
            <person name="Bryant D.A."/>
            <person name="Huntemann M."/>
            <person name="Han J."/>
            <person name="Chen A."/>
            <person name="Kyrpides N."/>
            <person name="Mavromatis K."/>
            <person name="Markowitz V."/>
            <person name="Palaniappan K."/>
            <person name="Ivanova N."/>
            <person name="Schaumberg A."/>
            <person name="Pati A."/>
            <person name="Liolios K."/>
            <person name="Nordberg H.P."/>
            <person name="Cantor M.N."/>
            <person name="Hua S.X."/>
            <person name="Woyke T."/>
        </authorList>
    </citation>
    <scope>NUCLEOTIDE SEQUENCE [LARGE SCALE GENOMIC DNA]</scope>
    <source>
        <strain evidence="5 6">984</strain>
    </source>
</reference>
<proteinExistence type="predicted"/>
<protein>
    <recommendedName>
        <fullName evidence="4">EF-hand domain-containing protein</fullName>
    </recommendedName>
</protein>
<dbReference type="AlphaFoldDB" id="W0E2R3"/>
<feature type="signal peptide" evidence="3">
    <location>
        <begin position="1"/>
        <end position="26"/>
    </location>
</feature>
<evidence type="ECO:0000313" key="6">
    <source>
        <dbReference type="Proteomes" id="UP000005275"/>
    </source>
</evidence>
<dbReference type="PROSITE" id="PS50222">
    <property type="entry name" value="EF_HAND_2"/>
    <property type="match status" value="1"/>
</dbReference>
<organism evidence="5 6">
    <name type="scientific">Marichromatium purpuratum 984</name>
    <dbReference type="NCBI Taxonomy" id="765910"/>
    <lineage>
        <taxon>Bacteria</taxon>
        <taxon>Pseudomonadati</taxon>
        <taxon>Pseudomonadota</taxon>
        <taxon>Gammaproteobacteria</taxon>
        <taxon>Chromatiales</taxon>
        <taxon>Chromatiaceae</taxon>
        <taxon>Marichromatium</taxon>
    </lineage>
</organism>
<evidence type="ECO:0000259" key="4">
    <source>
        <dbReference type="PROSITE" id="PS50222"/>
    </source>
</evidence>
<dbReference type="Proteomes" id="UP000005275">
    <property type="component" value="Chromosome"/>
</dbReference>
<dbReference type="STRING" id="765910.MARPU_15195"/>
<dbReference type="Pfam" id="PF13202">
    <property type="entry name" value="EF-hand_5"/>
    <property type="match status" value="3"/>
</dbReference>
<keyword evidence="2" id="KW-0677">Repeat</keyword>
<dbReference type="PANTHER" id="PTHR10891">
    <property type="entry name" value="EF-HAND CALCIUM-BINDING DOMAIN CONTAINING PROTEIN"/>
    <property type="match status" value="1"/>
</dbReference>
<dbReference type="HOGENOM" id="CLU_1480376_0_0_6"/>
<dbReference type="SUPFAM" id="SSF47473">
    <property type="entry name" value="EF-hand"/>
    <property type="match status" value="1"/>
</dbReference>
<feature type="chain" id="PRO_5004788197" description="EF-hand domain-containing protein" evidence="3">
    <location>
        <begin position="27"/>
        <end position="182"/>
    </location>
</feature>
<dbReference type="InterPro" id="IPR039647">
    <property type="entry name" value="EF_hand_pair_protein_CML-like"/>
</dbReference>
<dbReference type="eggNOG" id="ENOG502ZCIX">
    <property type="taxonomic scope" value="Bacteria"/>
</dbReference>
<keyword evidence="6" id="KW-1185">Reference proteome</keyword>
<dbReference type="CDD" id="cd00051">
    <property type="entry name" value="EFh"/>
    <property type="match status" value="1"/>
</dbReference>
<dbReference type="GO" id="GO:0005509">
    <property type="term" value="F:calcium ion binding"/>
    <property type="evidence" value="ECO:0007669"/>
    <property type="project" value="InterPro"/>
</dbReference>
<dbReference type="PROSITE" id="PS00018">
    <property type="entry name" value="EF_HAND_1"/>
    <property type="match status" value="4"/>
</dbReference>
<dbReference type="RefSeq" id="WP_005225063.1">
    <property type="nucleotide sequence ID" value="NZ_CP007031.1"/>
</dbReference>
<dbReference type="OrthoDB" id="5770156at2"/>
<dbReference type="EMBL" id="CP007031">
    <property type="protein sequence ID" value="AHF05037.1"/>
    <property type="molecule type" value="Genomic_DNA"/>
</dbReference>
<sequence length="182" mass="19694">MTPQIRMFTLALALGLGAVVSLAALAQPMGGPMPFAALDGDGNGLISQQEFDAFHQTRRPGGGPGMPAFADFDQNSDGQLTPAELTAGQQTRMRQRGGMGRDMPDLADFDRDGNGWLDEQEFYEGRGQRIAERSQQGYMMRNLASAPSFEEVDSNGDGRVDAEEFAAAQAQHQRQNWGPSPD</sequence>